<accession>A0A8C6S2Y0</accession>
<reference evidence="1" key="2">
    <citation type="submission" date="2025-09" db="UniProtKB">
        <authorList>
            <consortium name="Ensembl"/>
        </authorList>
    </citation>
    <scope>IDENTIFICATION</scope>
</reference>
<dbReference type="PANTHER" id="PTHR34258">
    <property type="entry name" value="ARMADILLO-LIKE HELICAL DOMAIN CONTAINING PROTEIN 1"/>
    <property type="match status" value="1"/>
</dbReference>
<dbReference type="Pfam" id="PF17741">
    <property type="entry name" value="DUF5578"/>
    <property type="match status" value="1"/>
</dbReference>
<dbReference type="PANTHER" id="PTHR34258:SF1">
    <property type="entry name" value="ARMADILLO-LIKE HELICAL DOMAIN CONTAINING PROTEIN 1"/>
    <property type="match status" value="1"/>
</dbReference>
<keyword evidence="2" id="KW-1185">Reference proteome</keyword>
<proteinExistence type="predicted"/>
<organism evidence="1 2">
    <name type="scientific">Neogobius melanostomus</name>
    <name type="common">round goby</name>
    <dbReference type="NCBI Taxonomy" id="47308"/>
    <lineage>
        <taxon>Eukaryota</taxon>
        <taxon>Metazoa</taxon>
        <taxon>Chordata</taxon>
        <taxon>Craniata</taxon>
        <taxon>Vertebrata</taxon>
        <taxon>Euteleostomi</taxon>
        <taxon>Actinopterygii</taxon>
        <taxon>Neopterygii</taxon>
        <taxon>Teleostei</taxon>
        <taxon>Neoteleostei</taxon>
        <taxon>Acanthomorphata</taxon>
        <taxon>Gobiaria</taxon>
        <taxon>Gobiiformes</taxon>
        <taxon>Gobioidei</taxon>
        <taxon>Gobiidae</taxon>
        <taxon>Benthophilinae</taxon>
        <taxon>Neogobiini</taxon>
        <taxon>Neogobius</taxon>
    </lineage>
</organism>
<dbReference type="Proteomes" id="UP000694523">
    <property type="component" value="Unplaced"/>
</dbReference>
<dbReference type="AlphaFoldDB" id="A0A8C6S2Y0"/>
<reference evidence="1" key="1">
    <citation type="submission" date="2025-08" db="UniProtKB">
        <authorList>
            <consortium name="Ensembl"/>
        </authorList>
    </citation>
    <scope>IDENTIFICATION</scope>
</reference>
<dbReference type="InterPro" id="IPR041090">
    <property type="entry name" value="DUF5578"/>
</dbReference>
<evidence type="ECO:0000313" key="1">
    <source>
        <dbReference type="Ensembl" id="ENSNMLP00000000111.1"/>
    </source>
</evidence>
<sequence>MPESGDEHANLGKVLSFLREWDRGDKTARTRVLVTFLSANTGKTFHELEITLAQVASLFLARITTWMRLTYP</sequence>
<protein>
    <submittedName>
        <fullName evidence="1">Uncharacterized protein</fullName>
    </submittedName>
</protein>
<dbReference type="Ensembl" id="ENSNMLT00000000139.1">
    <property type="protein sequence ID" value="ENSNMLP00000000111.1"/>
    <property type="gene ID" value="ENSNMLG00000000093.1"/>
</dbReference>
<evidence type="ECO:0000313" key="2">
    <source>
        <dbReference type="Proteomes" id="UP000694523"/>
    </source>
</evidence>
<name>A0A8C6S2Y0_9GOBI</name>